<name>A0A9D1TDE3_9FIRM</name>
<accession>A0A9D1TDE3</accession>
<protein>
    <submittedName>
        <fullName evidence="5">Helix-turn-helix domain-containing protein</fullName>
    </submittedName>
</protein>
<dbReference type="EMBL" id="DVOT01000131">
    <property type="protein sequence ID" value="HIV27732.1"/>
    <property type="molecule type" value="Genomic_DNA"/>
</dbReference>
<sequence>MEKMDVRYLCTTIGSLSGIPIRIFEGETQVFFYAMVYLPKDPMALWRKEIFAIADHVGYYVTPQFHYYGVVNAGDTKLVVGPTRQIGENERELRELAFRLNLSGEEAEALIAGVRGIVRMPVESVLQMLCAMNYVLNGEKLELKDISIYEQEQADLAVRQGRWQAQQKLAATPPDDATQTEHNTYDLEGLLLRMVRKGDSAALREWFATAPAIRGGVVANDQLRQRKNLFIVTVTLASRAAIQGGMQVDDAFTLSDSYIQQCELLQSPERITNLQYRMLLDYTERVERLHRGNAQSKLALDVANYVQHHISDAISAEDIACALYVSRPYLSKKFKEETGESLTDFILKEKTEEAKRLLRYSDKTLTTIGAYLGFSSPSHFSRVFKKYAGYGPREYREKYG</sequence>
<keyword evidence="2" id="KW-0238">DNA-binding</keyword>
<gene>
    <name evidence="5" type="ORF">IAA64_07155</name>
</gene>
<proteinExistence type="predicted"/>
<organism evidence="5 6">
    <name type="scientific">Candidatus Ornithocaccomicrobium faecavium</name>
    <dbReference type="NCBI Taxonomy" id="2840890"/>
    <lineage>
        <taxon>Bacteria</taxon>
        <taxon>Bacillati</taxon>
        <taxon>Bacillota</taxon>
        <taxon>Clostridia</taxon>
        <taxon>Candidatus Ornithocaccomicrobium</taxon>
    </lineage>
</organism>
<evidence type="ECO:0000256" key="2">
    <source>
        <dbReference type="ARBA" id="ARBA00023125"/>
    </source>
</evidence>
<dbReference type="Pfam" id="PF12833">
    <property type="entry name" value="HTH_18"/>
    <property type="match status" value="1"/>
</dbReference>
<evidence type="ECO:0000313" key="5">
    <source>
        <dbReference type="EMBL" id="HIV27732.1"/>
    </source>
</evidence>
<comment type="caution">
    <text evidence="5">The sequence shown here is derived from an EMBL/GenBank/DDBJ whole genome shotgun (WGS) entry which is preliminary data.</text>
</comment>
<dbReference type="AlphaFoldDB" id="A0A9D1TDE3"/>
<dbReference type="GO" id="GO:0043565">
    <property type="term" value="F:sequence-specific DNA binding"/>
    <property type="evidence" value="ECO:0007669"/>
    <property type="project" value="InterPro"/>
</dbReference>
<evidence type="ECO:0000313" key="6">
    <source>
        <dbReference type="Proteomes" id="UP000886884"/>
    </source>
</evidence>
<dbReference type="GO" id="GO:0003700">
    <property type="term" value="F:DNA-binding transcription factor activity"/>
    <property type="evidence" value="ECO:0007669"/>
    <property type="project" value="InterPro"/>
</dbReference>
<keyword evidence="3" id="KW-0804">Transcription</keyword>
<dbReference type="InterPro" id="IPR018060">
    <property type="entry name" value="HTH_AraC"/>
</dbReference>
<evidence type="ECO:0000256" key="1">
    <source>
        <dbReference type="ARBA" id="ARBA00023015"/>
    </source>
</evidence>
<dbReference type="InterPro" id="IPR020449">
    <property type="entry name" value="Tscrpt_reg_AraC-type_HTH"/>
</dbReference>
<dbReference type="SMART" id="SM00342">
    <property type="entry name" value="HTH_ARAC"/>
    <property type="match status" value="1"/>
</dbReference>
<dbReference type="PANTHER" id="PTHR43280">
    <property type="entry name" value="ARAC-FAMILY TRANSCRIPTIONAL REGULATOR"/>
    <property type="match status" value="1"/>
</dbReference>
<dbReference type="Gene3D" id="1.10.10.60">
    <property type="entry name" value="Homeodomain-like"/>
    <property type="match status" value="2"/>
</dbReference>
<evidence type="ECO:0000256" key="3">
    <source>
        <dbReference type="ARBA" id="ARBA00023163"/>
    </source>
</evidence>
<evidence type="ECO:0000259" key="4">
    <source>
        <dbReference type="PROSITE" id="PS01124"/>
    </source>
</evidence>
<dbReference type="SUPFAM" id="SSF46689">
    <property type="entry name" value="Homeodomain-like"/>
    <property type="match status" value="2"/>
</dbReference>
<dbReference type="PRINTS" id="PR00032">
    <property type="entry name" value="HTHARAC"/>
</dbReference>
<dbReference type="Proteomes" id="UP000886884">
    <property type="component" value="Unassembled WGS sequence"/>
</dbReference>
<dbReference type="PROSITE" id="PS01124">
    <property type="entry name" value="HTH_ARAC_FAMILY_2"/>
    <property type="match status" value="1"/>
</dbReference>
<dbReference type="PANTHER" id="PTHR43280:SF2">
    <property type="entry name" value="HTH-TYPE TRANSCRIPTIONAL REGULATOR EXSA"/>
    <property type="match status" value="1"/>
</dbReference>
<reference evidence="5" key="2">
    <citation type="journal article" date="2021" name="PeerJ">
        <title>Extensive microbial diversity within the chicken gut microbiome revealed by metagenomics and culture.</title>
        <authorList>
            <person name="Gilroy R."/>
            <person name="Ravi A."/>
            <person name="Getino M."/>
            <person name="Pursley I."/>
            <person name="Horton D.L."/>
            <person name="Alikhan N.F."/>
            <person name="Baker D."/>
            <person name="Gharbi K."/>
            <person name="Hall N."/>
            <person name="Watson M."/>
            <person name="Adriaenssens E.M."/>
            <person name="Foster-Nyarko E."/>
            <person name="Jarju S."/>
            <person name="Secka A."/>
            <person name="Antonio M."/>
            <person name="Oren A."/>
            <person name="Chaudhuri R.R."/>
            <person name="La Ragione R."/>
            <person name="Hildebrand F."/>
            <person name="Pallen M.J."/>
        </authorList>
    </citation>
    <scope>NUCLEOTIDE SEQUENCE</scope>
    <source>
        <strain evidence="5">CHK183-6373</strain>
    </source>
</reference>
<dbReference type="InterPro" id="IPR009057">
    <property type="entry name" value="Homeodomain-like_sf"/>
</dbReference>
<feature type="domain" description="HTH araC/xylS-type" evidence="4">
    <location>
        <begin position="300"/>
        <end position="398"/>
    </location>
</feature>
<keyword evidence="1" id="KW-0805">Transcription regulation</keyword>
<reference evidence="5" key="1">
    <citation type="submission" date="2020-10" db="EMBL/GenBank/DDBJ databases">
        <authorList>
            <person name="Gilroy R."/>
        </authorList>
    </citation>
    <scope>NUCLEOTIDE SEQUENCE</scope>
    <source>
        <strain evidence="5">CHK183-6373</strain>
    </source>
</reference>